<keyword evidence="2" id="KW-0805">Transcription regulation</keyword>
<comment type="similarity">
    <text evidence="1">Belongs to the LysR transcriptional regulatory family.</text>
</comment>
<comment type="caution">
    <text evidence="6">The sequence shown here is derived from an EMBL/GenBank/DDBJ whole genome shotgun (WGS) entry which is preliminary data.</text>
</comment>
<evidence type="ECO:0000256" key="4">
    <source>
        <dbReference type="ARBA" id="ARBA00023163"/>
    </source>
</evidence>
<dbReference type="Gene3D" id="3.40.190.10">
    <property type="entry name" value="Periplasmic binding protein-like II"/>
    <property type="match status" value="2"/>
</dbReference>
<dbReference type="InterPro" id="IPR000847">
    <property type="entry name" value="LysR_HTH_N"/>
</dbReference>
<dbReference type="Pfam" id="PF00126">
    <property type="entry name" value="HTH_1"/>
    <property type="match status" value="1"/>
</dbReference>
<organism evidence="6 7">
    <name type="scientific">Acetobacter musti</name>
    <dbReference type="NCBI Taxonomy" id="864732"/>
    <lineage>
        <taxon>Bacteria</taxon>
        <taxon>Pseudomonadati</taxon>
        <taxon>Pseudomonadota</taxon>
        <taxon>Alphaproteobacteria</taxon>
        <taxon>Acetobacterales</taxon>
        <taxon>Acetobacteraceae</taxon>
        <taxon>Acetobacter</taxon>
    </lineage>
</organism>
<evidence type="ECO:0000259" key="5">
    <source>
        <dbReference type="PROSITE" id="PS50931"/>
    </source>
</evidence>
<evidence type="ECO:0000313" key="6">
    <source>
        <dbReference type="EMBL" id="NHN86491.1"/>
    </source>
</evidence>
<sequence>MPLITTAARCLMEVAEAGSIRRAAELMNLSASAVNRQILNLEEELGARLLERLPRGVALTPAGTLVLSRLTGFRNEIDRLHRDLNQLVAPQQISVTIGIMDCLVGDAFTQFLRQIAERFPEVTLHIEVAFLASDLLTRLEDGEIDLVVAFDPSEQYGFWVIGAVQAPVGVIVPPGHPFAGRTGIDLKDCYAERLFVPDRSMILGRLVQTALPDRLRFVPFRTNSMRLIRETVRQNAGITFMNIIDVWNDIRTGTLAFVPLRDPVLSTRLSFCVRDRHGVRKEVRTIARSMQTMVEDEVTRLLSPRATPA</sequence>
<dbReference type="Proteomes" id="UP000635278">
    <property type="component" value="Unassembled WGS sequence"/>
</dbReference>
<keyword evidence="4" id="KW-0804">Transcription</keyword>
<dbReference type="InterPro" id="IPR036390">
    <property type="entry name" value="WH_DNA-bd_sf"/>
</dbReference>
<gene>
    <name evidence="6" type="ORF">GOB93_17890</name>
</gene>
<dbReference type="EMBL" id="WOTB01000036">
    <property type="protein sequence ID" value="NHN86491.1"/>
    <property type="molecule type" value="Genomic_DNA"/>
</dbReference>
<dbReference type="InterPro" id="IPR036388">
    <property type="entry name" value="WH-like_DNA-bd_sf"/>
</dbReference>
<reference evidence="6 7" key="1">
    <citation type="journal article" date="2020" name="Int. J. Syst. Evol. Microbiol.">
        <title>Novel acetic acid bacteria from cider fermentations: Acetobacter conturbans sp. nov. and Acetobacter fallax sp. nov.</title>
        <authorList>
            <person name="Sombolestani A.S."/>
            <person name="Cleenwerck I."/>
            <person name="Cnockaert M."/>
            <person name="Borremans W."/>
            <person name="Wieme A.D."/>
            <person name="De Vuyst L."/>
            <person name="Vandamme P."/>
        </authorList>
    </citation>
    <scope>NUCLEOTIDE SEQUENCE [LARGE SCALE GENOMIC DNA]</scope>
    <source>
        <strain evidence="6 7">LMG 30640</strain>
    </source>
</reference>
<keyword evidence="3" id="KW-0238">DNA-binding</keyword>
<dbReference type="PANTHER" id="PTHR30419:SF8">
    <property type="entry name" value="NITROGEN ASSIMILATION TRANSCRIPTIONAL ACTIVATOR-RELATED"/>
    <property type="match status" value="1"/>
</dbReference>
<dbReference type="SUPFAM" id="SSF46785">
    <property type="entry name" value="Winged helix' DNA-binding domain"/>
    <property type="match status" value="1"/>
</dbReference>
<dbReference type="PANTHER" id="PTHR30419">
    <property type="entry name" value="HTH-TYPE TRANSCRIPTIONAL REGULATOR YBHD"/>
    <property type="match status" value="1"/>
</dbReference>
<name>A0ABX0JSN1_9PROT</name>
<dbReference type="Pfam" id="PF03466">
    <property type="entry name" value="LysR_substrate"/>
    <property type="match status" value="1"/>
</dbReference>
<dbReference type="SUPFAM" id="SSF53850">
    <property type="entry name" value="Periplasmic binding protein-like II"/>
    <property type="match status" value="1"/>
</dbReference>
<keyword evidence="7" id="KW-1185">Reference proteome</keyword>
<evidence type="ECO:0000256" key="2">
    <source>
        <dbReference type="ARBA" id="ARBA00023015"/>
    </source>
</evidence>
<accession>A0ABX0JSN1</accession>
<evidence type="ECO:0000313" key="7">
    <source>
        <dbReference type="Proteomes" id="UP000635278"/>
    </source>
</evidence>
<proteinExistence type="inferred from homology"/>
<dbReference type="InterPro" id="IPR005119">
    <property type="entry name" value="LysR_subst-bd"/>
</dbReference>
<dbReference type="PROSITE" id="PS50931">
    <property type="entry name" value="HTH_LYSR"/>
    <property type="match status" value="1"/>
</dbReference>
<dbReference type="InterPro" id="IPR050950">
    <property type="entry name" value="HTH-type_LysR_regulators"/>
</dbReference>
<evidence type="ECO:0000256" key="3">
    <source>
        <dbReference type="ARBA" id="ARBA00023125"/>
    </source>
</evidence>
<feature type="domain" description="HTH lysR-type" evidence="5">
    <location>
        <begin position="1"/>
        <end position="60"/>
    </location>
</feature>
<protein>
    <submittedName>
        <fullName evidence="6">LysR family transcriptional regulator</fullName>
    </submittedName>
</protein>
<dbReference type="Gene3D" id="1.10.10.10">
    <property type="entry name" value="Winged helix-like DNA-binding domain superfamily/Winged helix DNA-binding domain"/>
    <property type="match status" value="1"/>
</dbReference>
<dbReference type="RefSeq" id="WP_173584834.1">
    <property type="nucleotide sequence ID" value="NZ_WOTB01000036.1"/>
</dbReference>
<evidence type="ECO:0000256" key="1">
    <source>
        <dbReference type="ARBA" id="ARBA00009437"/>
    </source>
</evidence>